<keyword evidence="4" id="KW-1185">Reference proteome</keyword>
<dbReference type="STRING" id="402676.B6K5T5"/>
<dbReference type="JaponicusDB" id="SJAG_04061">
    <property type="gene designation" value="arb2"/>
</dbReference>
<dbReference type="Proteomes" id="UP000001744">
    <property type="component" value="Unassembled WGS sequence"/>
</dbReference>
<gene>
    <name evidence="3" type="primary">arb2</name>
    <name evidence="2" type="ORF">SJAG_04061</name>
</gene>
<dbReference type="GO" id="GO:0005737">
    <property type="term" value="C:cytoplasm"/>
    <property type="evidence" value="ECO:0007669"/>
    <property type="project" value="EnsemblFungi"/>
</dbReference>
<dbReference type="Pfam" id="PF22749">
    <property type="entry name" value="Arb2"/>
    <property type="match status" value="1"/>
</dbReference>
<proteinExistence type="predicted"/>
<dbReference type="GO" id="GO:0035197">
    <property type="term" value="F:siRNA binding"/>
    <property type="evidence" value="ECO:0007669"/>
    <property type="project" value="EnsemblFungi"/>
</dbReference>
<dbReference type="PANTHER" id="PTHR21357">
    <property type="entry name" value="FAM172 FAMILY PROTEIN HOMOLOG CG10038"/>
    <property type="match status" value="1"/>
</dbReference>
<dbReference type="RefSeq" id="XP_002175182.2">
    <property type="nucleotide sequence ID" value="XM_002175146.2"/>
</dbReference>
<evidence type="ECO:0000313" key="3">
    <source>
        <dbReference type="JaponicusDB" id="SJAG_04061"/>
    </source>
</evidence>
<reference evidence="2 4" key="1">
    <citation type="journal article" date="2011" name="Science">
        <title>Comparative functional genomics of the fission yeasts.</title>
        <authorList>
            <person name="Rhind N."/>
            <person name="Chen Z."/>
            <person name="Yassour M."/>
            <person name="Thompson D.A."/>
            <person name="Haas B.J."/>
            <person name="Habib N."/>
            <person name="Wapinski I."/>
            <person name="Roy S."/>
            <person name="Lin M.F."/>
            <person name="Heiman D.I."/>
            <person name="Young S.K."/>
            <person name="Furuya K."/>
            <person name="Guo Y."/>
            <person name="Pidoux A."/>
            <person name="Chen H.M."/>
            <person name="Robbertse B."/>
            <person name="Goldberg J.M."/>
            <person name="Aoki K."/>
            <person name="Bayne E.H."/>
            <person name="Berlin A.M."/>
            <person name="Desjardins C.A."/>
            <person name="Dobbs E."/>
            <person name="Dukaj L."/>
            <person name="Fan L."/>
            <person name="FitzGerald M.G."/>
            <person name="French C."/>
            <person name="Gujja S."/>
            <person name="Hansen K."/>
            <person name="Keifenheim D."/>
            <person name="Levin J.Z."/>
            <person name="Mosher R.A."/>
            <person name="Mueller C.A."/>
            <person name="Pfiffner J."/>
            <person name="Priest M."/>
            <person name="Russ C."/>
            <person name="Smialowska A."/>
            <person name="Swoboda P."/>
            <person name="Sykes S.M."/>
            <person name="Vaughn M."/>
            <person name="Vengrova S."/>
            <person name="Yoder R."/>
            <person name="Zeng Q."/>
            <person name="Allshire R."/>
            <person name="Baulcombe D."/>
            <person name="Birren B.W."/>
            <person name="Brown W."/>
            <person name="Ekwall K."/>
            <person name="Kellis M."/>
            <person name="Leatherwood J."/>
            <person name="Levin H."/>
            <person name="Margalit H."/>
            <person name="Martienssen R."/>
            <person name="Nieduszynski C.A."/>
            <person name="Spatafora J.W."/>
            <person name="Friedman N."/>
            <person name="Dalgaard J.Z."/>
            <person name="Baumann P."/>
            <person name="Niki H."/>
            <person name="Regev A."/>
            <person name="Nusbaum C."/>
        </authorList>
    </citation>
    <scope>NUCLEOTIDE SEQUENCE [LARGE SCALE GENOMIC DNA]</scope>
    <source>
        <strain evidence="4">yFS275 / FY16936</strain>
    </source>
</reference>
<dbReference type="OMA" id="NEHYYQA"/>
<accession>B6K5T5</accession>
<dbReference type="PANTHER" id="PTHR21357:SF4">
    <property type="entry name" value="FAM172 FAMILY PROTEIN HOMOLOG CG10038"/>
    <property type="match status" value="1"/>
</dbReference>
<dbReference type="GO" id="GO:0140727">
    <property type="term" value="P:siRNA-mediated pericentric heterochromatin formation"/>
    <property type="evidence" value="ECO:0007669"/>
    <property type="project" value="EnsemblFungi"/>
</dbReference>
<evidence type="ECO:0000313" key="4">
    <source>
        <dbReference type="Proteomes" id="UP000001744"/>
    </source>
</evidence>
<dbReference type="VEuPathDB" id="FungiDB:SJAG_04061"/>
<evidence type="ECO:0000313" key="2">
    <source>
        <dbReference type="EMBL" id="EEB08889.2"/>
    </source>
</evidence>
<dbReference type="AlphaFoldDB" id="B6K5T5"/>
<dbReference type="OrthoDB" id="421951at2759"/>
<name>B6K5T5_SCHJY</name>
<protein>
    <submittedName>
        <fullName evidence="2">Argonaute binding protein 2</fullName>
    </submittedName>
</protein>
<dbReference type="InterPro" id="IPR053858">
    <property type="entry name" value="Arb2_dom"/>
</dbReference>
<evidence type="ECO:0000259" key="1">
    <source>
        <dbReference type="Pfam" id="PF22749"/>
    </source>
</evidence>
<sequence>MFRRKPVPKNTRYVEKDKSLSDLGYQVTDNYLLRKIEDINAIYEFKQKPELAYNEQFFQVLIARLIDWTAQHSKLKLIRIPQVTAESEPHTYFFATNGWDETDKDIVLLAPSAATALFWSTMALKEKDMRVASVFGIIQYITEELKVPVVVLCPALYYWDPETLAPTTLNSLQAYQTHMTSSHDIPGISSPETYMQVCLPYIFNKFKGNRVHSISAEFSSHYLLTYLDAHWEELKHKLGSLLIVSCITTNHEIHTPALAEHILTHGRNYVTSTKPVGTLLEDLCATYGIPSFSGGNYEEEIYEKLITFFQLVYTQSTAVGMN</sequence>
<dbReference type="HOGENOM" id="CLU_1034984_0_0_1"/>
<organism evidence="2 4">
    <name type="scientific">Schizosaccharomyces japonicus (strain yFS275 / FY16936)</name>
    <name type="common">Fission yeast</name>
    <dbReference type="NCBI Taxonomy" id="402676"/>
    <lineage>
        <taxon>Eukaryota</taxon>
        <taxon>Fungi</taxon>
        <taxon>Dikarya</taxon>
        <taxon>Ascomycota</taxon>
        <taxon>Taphrinomycotina</taxon>
        <taxon>Schizosaccharomycetes</taxon>
        <taxon>Schizosaccharomycetales</taxon>
        <taxon>Schizosaccharomycetaceae</taxon>
        <taxon>Schizosaccharomyces</taxon>
    </lineage>
</organism>
<feature type="domain" description="Arb2" evidence="1">
    <location>
        <begin position="17"/>
        <end position="276"/>
    </location>
</feature>
<dbReference type="EMBL" id="KE651167">
    <property type="protein sequence ID" value="EEB08889.2"/>
    <property type="molecule type" value="Genomic_DNA"/>
</dbReference>
<dbReference type="InterPro" id="IPR048263">
    <property type="entry name" value="Arb2"/>
</dbReference>
<dbReference type="GO" id="GO:0033167">
    <property type="term" value="C:ARC complex"/>
    <property type="evidence" value="ECO:0007669"/>
    <property type="project" value="EnsemblFungi"/>
</dbReference>
<dbReference type="GeneID" id="7047584"/>